<protein>
    <submittedName>
        <fullName evidence="2">Uncharacterized protein</fullName>
    </submittedName>
</protein>
<reference evidence="2" key="1">
    <citation type="submission" date="2022-07" db="EMBL/GenBank/DDBJ databases">
        <title>Taxonomic analysis of Microcella humidisoli nov. sp., isolated from riverside soil.</title>
        <authorList>
            <person name="Molina K.M."/>
            <person name="Kim S.B."/>
        </authorList>
    </citation>
    <scope>NUCLEOTIDE SEQUENCE</scope>
    <source>
        <strain evidence="2">MMS21-STM10</strain>
    </source>
</reference>
<organism evidence="2 3">
    <name type="scientific">Microcella humidisoli</name>
    <dbReference type="NCBI Taxonomy" id="2963406"/>
    <lineage>
        <taxon>Bacteria</taxon>
        <taxon>Bacillati</taxon>
        <taxon>Actinomycetota</taxon>
        <taxon>Actinomycetes</taxon>
        <taxon>Micrococcales</taxon>
        <taxon>Microbacteriaceae</taxon>
        <taxon>Microcella</taxon>
    </lineage>
</organism>
<dbReference type="EMBL" id="CP101497">
    <property type="protein sequence ID" value="UTT61644.1"/>
    <property type="molecule type" value="Genomic_DNA"/>
</dbReference>
<dbReference type="Proteomes" id="UP001060039">
    <property type="component" value="Chromosome"/>
</dbReference>
<evidence type="ECO:0000313" key="2">
    <source>
        <dbReference type="EMBL" id="UTT61644.1"/>
    </source>
</evidence>
<sequence>MNRDLSEAYDRELERLAYSRADTSERVALADAAAQELARRADVAAAERASAELAASIANLAEQNERESAPDDADDGRRRRMRAVGVAGVISALLAIPMIGWALALPDPDPLAIFDEPESQEDREWASRLQQGYTSNITRGPRVTPLGNDRFGIVYRASTVPDGRSTEWDLYCITVADLPEGSGGWSAGGSCVLPSVFEEAGVVASPGGSTSGSGLFAWGPVGSPRLENDQSLHGNEQTLSVLDVIAFGAYGGSAVVEPFDDIDEPDRLLMGPSAVYVSREAEGSGADFSAYLIDSAELDGEPEYCLRARHPEVASTTSCGALSRVERSGLTVQLRTPESVWTVGVNIDGSISSSVFPLAAG</sequence>
<keyword evidence="1" id="KW-1133">Transmembrane helix</keyword>
<proteinExistence type="predicted"/>
<gene>
    <name evidence="2" type="ORF">NNL39_08090</name>
</gene>
<keyword evidence="1" id="KW-0812">Transmembrane</keyword>
<accession>A0ABY5FTL5</accession>
<name>A0ABY5FTL5_9MICO</name>
<evidence type="ECO:0000313" key="3">
    <source>
        <dbReference type="Proteomes" id="UP001060039"/>
    </source>
</evidence>
<keyword evidence="3" id="KW-1185">Reference proteome</keyword>
<keyword evidence="1" id="KW-0472">Membrane</keyword>
<evidence type="ECO:0000256" key="1">
    <source>
        <dbReference type="SAM" id="Phobius"/>
    </source>
</evidence>
<dbReference type="RefSeq" id="WP_255158704.1">
    <property type="nucleotide sequence ID" value="NZ_CP101497.1"/>
</dbReference>
<feature type="transmembrane region" description="Helical" evidence="1">
    <location>
        <begin position="83"/>
        <end position="104"/>
    </location>
</feature>